<reference evidence="1" key="1">
    <citation type="submission" date="2022-04" db="EMBL/GenBank/DDBJ databases">
        <title>Chromosome-scale genome assembly of Holotrichia oblita Faldermann.</title>
        <authorList>
            <person name="Rongchong L."/>
        </authorList>
    </citation>
    <scope>NUCLEOTIDE SEQUENCE</scope>
    <source>
        <strain evidence="1">81SQS9</strain>
    </source>
</reference>
<sequence>MVLNCVAFGCNNLHQTGKIIPFHTFPWKRPEILKLWVQAIRRENWYPSKTSRICGNHFLENDYKLKPGSTIKLLKPDAIPSVFCFPKHLQTKRTSRRILKIINTDLTVNQNQAEMMDVELVQPSTSTSIQQKVMVDVGVQTHTTYNSQLHKQQLKIKSLKQQLKRKCVKLSSMSDIIKEFSKRGFTNENFDSVLRNYFEGFLLEFLIHQKKNEECFNTGQRRHTSIMKQFAQTLHFYSPKAYNFLRQHFILPNGRSIRKWLSSLNCQPGFLQEVLDFLKEEVKRQPSLQQCALIFDSMAIRKQLLWDEKEGKFTGSVNYGGLVDRL</sequence>
<evidence type="ECO:0000313" key="2">
    <source>
        <dbReference type="Proteomes" id="UP001056778"/>
    </source>
</evidence>
<gene>
    <name evidence="1" type="ORF">MML48_9g00002303</name>
</gene>
<proteinExistence type="predicted"/>
<name>A0ACB9SLK9_HOLOL</name>
<organism evidence="1 2">
    <name type="scientific">Holotrichia oblita</name>
    <name type="common">Chafer beetle</name>
    <dbReference type="NCBI Taxonomy" id="644536"/>
    <lineage>
        <taxon>Eukaryota</taxon>
        <taxon>Metazoa</taxon>
        <taxon>Ecdysozoa</taxon>
        <taxon>Arthropoda</taxon>
        <taxon>Hexapoda</taxon>
        <taxon>Insecta</taxon>
        <taxon>Pterygota</taxon>
        <taxon>Neoptera</taxon>
        <taxon>Endopterygota</taxon>
        <taxon>Coleoptera</taxon>
        <taxon>Polyphaga</taxon>
        <taxon>Scarabaeiformia</taxon>
        <taxon>Scarabaeidae</taxon>
        <taxon>Melolonthinae</taxon>
        <taxon>Holotrichia</taxon>
    </lineage>
</organism>
<dbReference type="Proteomes" id="UP001056778">
    <property type="component" value="Chromosome 9"/>
</dbReference>
<keyword evidence="2" id="KW-1185">Reference proteome</keyword>
<evidence type="ECO:0000313" key="1">
    <source>
        <dbReference type="EMBL" id="KAI4455481.1"/>
    </source>
</evidence>
<protein>
    <submittedName>
        <fullName evidence="1">Thap domain-containing</fullName>
    </submittedName>
</protein>
<accession>A0ACB9SLK9</accession>
<comment type="caution">
    <text evidence="1">The sequence shown here is derived from an EMBL/GenBank/DDBJ whole genome shotgun (WGS) entry which is preliminary data.</text>
</comment>
<dbReference type="EMBL" id="CM043023">
    <property type="protein sequence ID" value="KAI4455481.1"/>
    <property type="molecule type" value="Genomic_DNA"/>
</dbReference>